<gene>
    <name evidence="4" type="ORF">P3T76_000883</name>
</gene>
<dbReference type="Gene3D" id="3.80.10.10">
    <property type="entry name" value="Ribonuclease Inhibitor"/>
    <property type="match status" value="2"/>
</dbReference>
<evidence type="ECO:0000256" key="1">
    <source>
        <dbReference type="ARBA" id="ARBA00022614"/>
    </source>
</evidence>
<feature type="transmembrane region" description="Helical" evidence="3">
    <location>
        <begin position="371"/>
        <end position="391"/>
    </location>
</feature>
<proteinExistence type="predicted"/>
<keyword evidence="5" id="KW-1185">Reference proteome</keyword>
<evidence type="ECO:0000313" key="4">
    <source>
        <dbReference type="EMBL" id="KAK1948594.1"/>
    </source>
</evidence>
<reference evidence="4" key="1">
    <citation type="submission" date="2023-08" db="EMBL/GenBank/DDBJ databases">
        <title>Reference Genome Resource for the Citrus Pathogen Phytophthora citrophthora.</title>
        <authorList>
            <person name="Moller H."/>
            <person name="Coetzee B."/>
            <person name="Rose L.J."/>
            <person name="Van Niekerk J.M."/>
        </authorList>
    </citation>
    <scope>NUCLEOTIDE SEQUENCE</scope>
    <source>
        <strain evidence="4">STE-U-9442</strain>
    </source>
</reference>
<dbReference type="PANTHER" id="PTHR45712">
    <property type="entry name" value="AGAP008170-PA"/>
    <property type="match status" value="1"/>
</dbReference>
<feature type="transmembrane region" description="Helical" evidence="3">
    <location>
        <begin position="750"/>
        <end position="773"/>
    </location>
</feature>
<dbReference type="GO" id="GO:0005615">
    <property type="term" value="C:extracellular space"/>
    <property type="evidence" value="ECO:0007669"/>
    <property type="project" value="TreeGrafter"/>
</dbReference>
<dbReference type="SUPFAM" id="SSF52058">
    <property type="entry name" value="L domain-like"/>
    <property type="match status" value="2"/>
</dbReference>
<dbReference type="Proteomes" id="UP001259832">
    <property type="component" value="Unassembled WGS sequence"/>
</dbReference>
<feature type="transmembrane region" description="Helical" evidence="3">
    <location>
        <begin position="75"/>
        <end position="98"/>
    </location>
</feature>
<feature type="transmembrane region" description="Helical" evidence="3">
    <location>
        <begin position="1046"/>
        <end position="1066"/>
    </location>
</feature>
<feature type="transmembrane region" description="Helical" evidence="3">
    <location>
        <begin position="228"/>
        <end position="251"/>
    </location>
</feature>
<keyword evidence="3" id="KW-0812">Transmembrane</keyword>
<dbReference type="PANTHER" id="PTHR45712:SF22">
    <property type="entry name" value="INSULIN-LIKE GROWTH FACTOR-BINDING PROTEIN COMPLEX ACID LABILE SUBUNIT"/>
    <property type="match status" value="1"/>
</dbReference>
<protein>
    <submittedName>
        <fullName evidence="4">Uncharacterized protein</fullName>
    </submittedName>
</protein>
<feature type="transmembrane region" description="Helical" evidence="3">
    <location>
        <begin position="702"/>
        <end position="729"/>
    </location>
</feature>
<name>A0AAD9LVY3_9STRA</name>
<sequence>MNSEMPVQAGPPQSLLLTLELSSSVYAVAWLFIVSFHAVCGVYLVCAAMTYWYLTSGRAMPLYVSIWSLTGIDNYRFYSVVFGIVGGIHGLQMINLLLMSFRARRLTLRSESPGRIQTFVVSRISSSQSAKDDSHPRRPGVFTVIWAKVFSRKGIFGVESEHFSTIFALREVLEASSQTYQAYRASNLLPRPGLNSLMVGLLVTNCWSTAAIQLFLRKSPALERVVTLMCDALLSFGMMVMVPLIIFVPYVQGFNFEYSIPYNYDSLFDPVPLTTMVLENRLIFASSLFDFATKLIPQLSIIVSLMTISELLGRGEIKVVPGAGTGQMETLSVKPKASSAEINPSDVTTRSNPQILSQFGSLRALQKWRHVIAIVSFALWGAIVLILHGLAAQRAANYEVVGCVAITRPWFSNGKEPCSSLVFDCHARSTTSPDNMSFDKLDLEALATLAIVHCPQLEMPSDFQRLTSLVMVHLYNSTIVTWDAASSVSATAHTRLLSVLVGKTQMTQFPVGLQQPLPASLVSVQFSQTNLTKLPEDLYEKWHALGLISFESGILKEIPYQMFLSPVYALSFIGNQIETLPTLAMMPPGTIISELRLKNNPLRELPATLMAPDPFIMSLNIQNTSVTTMPAWVKTNTKVVWAFDTPFCATPMTDPTLMNQVMCFERPPEGDFPMHLFDSLPNQAGPPQSLLLTLELSSSVYAVAWLFIVSFHAVCGVYLVCAAMAYWYLTSGGAMPLYVSIWSLTGIDNYRFYSVVFGIVGGIHGLQMINLLLMSFRARRLTLRSESPGRIQTFVVSRISSSQSAKDDSHPRRPGVFTVIWAKVFSRKGIFGVESEHFSTIFALREVLEASSQTYQAYRASNLLPRPGLNSLMVGLLVTNCWSTAAIQLFLRKSPALERVVTLMCDALLSFGMMVMVPLIIFVPYVQGFNFEYSIPYNYDSLFDPVPLTTMVLENRLIFVSSLFDFATKLIPQLSIIVSLMTISELLGRGEIKVVPGAGTGQMETLSVKPKASSAEINPSDVTTRSNPQILSQFGSLRALQKWRHVIAIVSFALWGAIVLILHGLAAQRAANYEVVGCVAITRPWFSNGKEPCSSLVFDCHARSTTSPDNMSFDKLDLEALATLAIVHCPQLEMPSDFQRLTSLVMVHLYNSTIVTWDAASSVSATAHTRLLSVLVGKTQMTQFPVGLQQPLPASLVSVQFSQTNLTKLPEDLYEKWHALGLISFESGILKEIPYQMFLSPVYALSFIGNQIETLPTLAMMPPGTIISELRLKNNPLRELPATLMAPDPFIMSLNIQNTSVTTMPAWVKTNTKVVWAFDTPFCATPMTDPTLMNQVMCFERPPEGDFPMHLFDSLYLYQ</sequence>
<evidence type="ECO:0000256" key="2">
    <source>
        <dbReference type="ARBA" id="ARBA00022737"/>
    </source>
</evidence>
<comment type="caution">
    <text evidence="4">The sequence shown here is derived from an EMBL/GenBank/DDBJ whole genome shotgun (WGS) entry which is preliminary data.</text>
</comment>
<feature type="transmembrane region" description="Helical" evidence="3">
    <location>
        <begin position="197"/>
        <end position="216"/>
    </location>
</feature>
<feature type="transmembrane region" description="Helical" evidence="3">
    <location>
        <begin position="903"/>
        <end position="926"/>
    </location>
</feature>
<evidence type="ECO:0000256" key="3">
    <source>
        <dbReference type="SAM" id="Phobius"/>
    </source>
</evidence>
<keyword evidence="3" id="KW-1133">Transmembrane helix</keyword>
<dbReference type="InterPro" id="IPR032675">
    <property type="entry name" value="LRR_dom_sf"/>
</dbReference>
<keyword evidence="2" id="KW-0677">Repeat</keyword>
<organism evidence="4 5">
    <name type="scientific">Phytophthora citrophthora</name>
    <dbReference type="NCBI Taxonomy" id="4793"/>
    <lineage>
        <taxon>Eukaryota</taxon>
        <taxon>Sar</taxon>
        <taxon>Stramenopiles</taxon>
        <taxon>Oomycota</taxon>
        <taxon>Peronosporomycetes</taxon>
        <taxon>Peronosporales</taxon>
        <taxon>Peronosporaceae</taxon>
        <taxon>Phytophthora</taxon>
    </lineage>
</organism>
<keyword evidence="1" id="KW-0433">Leucine-rich repeat</keyword>
<dbReference type="InterPro" id="IPR050333">
    <property type="entry name" value="SLRP"/>
</dbReference>
<feature type="transmembrane region" description="Helical" evidence="3">
    <location>
        <begin position="25"/>
        <end position="54"/>
    </location>
</feature>
<evidence type="ECO:0000313" key="5">
    <source>
        <dbReference type="Proteomes" id="UP001259832"/>
    </source>
</evidence>
<accession>A0AAD9LVY3</accession>
<feature type="transmembrane region" description="Helical" evidence="3">
    <location>
        <begin position="872"/>
        <end position="891"/>
    </location>
</feature>
<dbReference type="EMBL" id="JASMQC010000001">
    <property type="protein sequence ID" value="KAK1948594.1"/>
    <property type="molecule type" value="Genomic_DNA"/>
</dbReference>
<keyword evidence="3" id="KW-0472">Membrane</keyword>